<dbReference type="OrthoDB" id="10257301at2759"/>
<feature type="repeat" description="WD" evidence="3">
    <location>
        <begin position="72"/>
        <end position="114"/>
    </location>
</feature>
<dbReference type="InterPro" id="IPR019775">
    <property type="entry name" value="WD40_repeat_CS"/>
</dbReference>
<keyword evidence="6" id="KW-1185">Reference proteome</keyword>
<gene>
    <name evidence="5" type="ORF">BDV96DRAFT_91301</name>
</gene>
<reference evidence="5" key="1">
    <citation type="journal article" date="2020" name="Stud. Mycol.">
        <title>101 Dothideomycetes genomes: a test case for predicting lifestyles and emergence of pathogens.</title>
        <authorList>
            <person name="Haridas S."/>
            <person name="Albert R."/>
            <person name="Binder M."/>
            <person name="Bloem J."/>
            <person name="Labutti K."/>
            <person name="Salamov A."/>
            <person name="Andreopoulos B."/>
            <person name="Baker S."/>
            <person name="Barry K."/>
            <person name="Bills G."/>
            <person name="Bluhm B."/>
            <person name="Cannon C."/>
            <person name="Castanera R."/>
            <person name="Culley D."/>
            <person name="Daum C."/>
            <person name="Ezra D."/>
            <person name="Gonzalez J."/>
            <person name="Henrissat B."/>
            <person name="Kuo A."/>
            <person name="Liang C."/>
            <person name="Lipzen A."/>
            <person name="Lutzoni F."/>
            <person name="Magnuson J."/>
            <person name="Mondo S."/>
            <person name="Nolan M."/>
            <person name="Ohm R."/>
            <person name="Pangilinan J."/>
            <person name="Park H.-J."/>
            <person name="Ramirez L."/>
            <person name="Alfaro M."/>
            <person name="Sun H."/>
            <person name="Tritt A."/>
            <person name="Yoshinaga Y."/>
            <person name="Zwiers L.-H."/>
            <person name="Turgeon B."/>
            <person name="Goodwin S."/>
            <person name="Spatafora J."/>
            <person name="Crous P."/>
            <person name="Grigoriev I."/>
        </authorList>
    </citation>
    <scope>NUCLEOTIDE SEQUENCE</scope>
    <source>
        <strain evidence="5">CBS 627.86</strain>
    </source>
</reference>
<name>A0A6A5Z6V8_9PLEO</name>
<dbReference type="Gene3D" id="2.130.10.10">
    <property type="entry name" value="YVTN repeat-like/Quinoprotein amine dehydrogenase"/>
    <property type="match status" value="1"/>
</dbReference>
<dbReference type="Pfam" id="PF00400">
    <property type="entry name" value="WD40"/>
    <property type="match status" value="3"/>
</dbReference>
<dbReference type="PROSITE" id="PS00678">
    <property type="entry name" value="WD_REPEATS_1"/>
    <property type="match status" value="1"/>
</dbReference>
<accession>A0A6A5Z6V8</accession>
<dbReference type="GO" id="GO:0003729">
    <property type="term" value="F:mRNA binding"/>
    <property type="evidence" value="ECO:0007669"/>
    <property type="project" value="TreeGrafter"/>
</dbReference>
<dbReference type="InterPro" id="IPR001680">
    <property type="entry name" value="WD40_rpt"/>
</dbReference>
<evidence type="ECO:0000313" key="6">
    <source>
        <dbReference type="Proteomes" id="UP000799770"/>
    </source>
</evidence>
<sequence>MSVKTEQEEEAQAITNTNEVNHVAETSDFLGPQQSDYQGRTYMHIPRDQPTDLSHDPDIKNFVPKKYIHTWQCGPSKAITSLKLFPNSGHLLLSASADSKILLWDVYRQKELLRAYRGHTNGITDLDFSSEGTAFLSASHDGSIKHWDVETGLYTARFGNPDLKNTPYVVRHKPNSSHEFLAGVGSSILQFDTRTPKSPVLEYEYHTKAVNTLCFYGSNNEQFASTSDDGSIRLWEYGTPVPDKLIASPDMFAITRSAVHRSGKYICYQCSDNKIEAYSTSERKFRPKKSFRGHQTVGYAVDVVCSPGGRIVAGGDSRGFL</sequence>
<dbReference type="InterPro" id="IPR020472">
    <property type="entry name" value="WD40_PAC1"/>
</dbReference>
<organism evidence="5 6">
    <name type="scientific">Lophiotrema nucula</name>
    <dbReference type="NCBI Taxonomy" id="690887"/>
    <lineage>
        <taxon>Eukaryota</taxon>
        <taxon>Fungi</taxon>
        <taxon>Dikarya</taxon>
        <taxon>Ascomycota</taxon>
        <taxon>Pezizomycotina</taxon>
        <taxon>Dothideomycetes</taxon>
        <taxon>Pleosporomycetidae</taxon>
        <taxon>Pleosporales</taxon>
        <taxon>Lophiotremataceae</taxon>
        <taxon>Lophiotrema</taxon>
    </lineage>
</organism>
<protein>
    <submittedName>
        <fullName evidence="5">WD40-repeat-containing domain protein</fullName>
    </submittedName>
</protein>
<keyword evidence="1 3" id="KW-0853">WD repeat</keyword>
<dbReference type="InterPro" id="IPR032847">
    <property type="entry name" value="PRPF17"/>
</dbReference>
<evidence type="ECO:0000256" key="1">
    <source>
        <dbReference type="ARBA" id="ARBA00022574"/>
    </source>
</evidence>
<dbReference type="PRINTS" id="PR00320">
    <property type="entry name" value="GPROTEINBRPT"/>
</dbReference>
<evidence type="ECO:0000256" key="4">
    <source>
        <dbReference type="SAM" id="MobiDB-lite"/>
    </source>
</evidence>
<feature type="repeat" description="WD" evidence="3">
    <location>
        <begin position="203"/>
        <end position="236"/>
    </location>
</feature>
<dbReference type="SUPFAM" id="SSF50978">
    <property type="entry name" value="WD40 repeat-like"/>
    <property type="match status" value="1"/>
</dbReference>
<dbReference type="PANTHER" id="PTHR43979">
    <property type="entry name" value="PRE-MRNA-PROCESSING FACTOR 17"/>
    <property type="match status" value="1"/>
</dbReference>
<dbReference type="GO" id="GO:0071013">
    <property type="term" value="C:catalytic step 2 spliceosome"/>
    <property type="evidence" value="ECO:0007669"/>
    <property type="project" value="InterPro"/>
</dbReference>
<dbReference type="GO" id="GO:0000398">
    <property type="term" value="P:mRNA splicing, via spliceosome"/>
    <property type="evidence" value="ECO:0007669"/>
    <property type="project" value="InterPro"/>
</dbReference>
<dbReference type="AlphaFoldDB" id="A0A6A5Z6V8"/>
<dbReference type="SMART" id="SM00320">
    <property type="entry name" value="WD40"/>
    <property type="match status" value="3"/>
</dbReference>
<dbReference type="PROSITE" id="PS50082">
    <property type="entry name" value="WD_REPEATS_2"/>
    <property type="match status" value="3"/>
</dbReference>
<dbReference type="PANTHER" id="PTHR43979:SF1">
    <property type="entry name" value="PRE-MRNA-PROCESSING FACTOR 17"/>
    <property type="match status" value="1"/>
</dbReference>
<evidence type="ECO:0000313" key="5">
    <source>
        <dbReference type="EMBL" id="KAF2115025.1"/>
    </source>
</evidence>
<proteinExistence type="predicted"/>
<evidence type="ECO:0000256" key="3">
    <source>
        <dbReference type="PROSITE-ProRule" id="PRU00221"/>
    </source>
</evidence>
<feature type="repeat" description="WD" evidence="3">
    <location>
        <begin position="116"/>
        <end position="157"/>
    </location>
</feature>
<dbReference type="Proteomes" id="UP000799770">
    <property type="component" value="Unassembled WGS sequence"/>
</dbReference>
<dbReference type="EMBL" id="ML977324">
    <property type="protein sequence ID" value="KAF2115025.1"/>
    <property type="molecule type" value="Genomic_DNA"/>
</dbReference>
<dbReference type="PROSITE" id="PS50294">
    <property type="entry name" value="WD_REPEATS_REGION"/>
    <property type="match status" value="2"/>
</dbReference>
<dbReference type="InterPro" id="IPR015943">
    <property type="entry name" value="WD40/YVTN_repeat-like_dom_sf"/>
</dbReference>
<evidence type="ECO:0000256" key="2">
    <source>
        <dbReference type="ARBA" id="ARBA00022737"/>
    </source>
</evidence>
<feature type="region of interest" description="Disordered" evidence="4">
    <location>
        <begin position="1"/>
        <end position="23"/>
    </location>
</feature>
<keyword evidence="2" id="KW-0677">Repeat</keyword>
<dbReference type="InterPro" id="IPR036322">
    <property type="entry name" value="WD40_repeat_dom_sf"/>
</dbReference>